<comment type="caution">
    <text evidence="1">The sequence shown here is derived from an EMBL/GenBank/DDBJ whole genome shotgun (WGS) entry which is preliminary data.</text>
</comment>
<dbReference type="EMBL" id="JARKIE010000130">
    <property type="protein sequence ID" value="KAJ7679616.1"/>
    <property type="molecule type" value="Genomic_DNA"/>
</dbReference>
<organism evidence="1 2">
    <name type="scientific">Mycena rosella</name>
    <name type="common">Pink bonnet</name>
    <name type="synonym">Agaricus rosellus</name>
    <dbReference type="NCBI Taxonomy" id="1033263"/>
    <lineage>
        <taxon>Eukaryota</taxon>
        <taxon>Fungi</taxon>
        <taxon>Dikarya</taxon>
        <taxon>Basidiomycota</taxon>
        <taxon>Agaricomycotina</taxon>
        <taxon>Agaricomycetes</taxon>
        <taxon>Agaricomycetidae</taxon>
        <taxon>Agaricales</taxon>
        <taxon>Marasmiineae</taxon>
        <taxon>Mycenaceae</taxon>
        <taxon>Mycena</taxon>
    </lineage>
</organism>
<accession>A0AAD7D8F5</accession>
<evidence type="ECO:0000313" key="2">
    <source>
        <dbReference type="Proteomes" id="UP001221757"/>
    </source>
</evidence>
<gene>
    <name evidence="1" type="ORF">B0H17DRAFT_1077797</name>
</gene>
<name>A0AAD7D8F5_MYCRO</name>
<dbReference type="Proteomes" id="UP001221757">
    <property type="component" value="Unassembled WGS sequence"/>
</dbReference>
<protein>
    <submittedName>
        <fullName evidence="1">Uncharacterized protein</fullName>
    </submittedName>
</protein>
<reference evidence="1" key="1">
    <citation type="submission" date="2023-03" db="EMBL/GenBank/DDBJ databases">
        <title>Massive genome expansion in bonnet fungi (Mycena s.s.) driven by repeated elements and novel gene families across ecological guilds.</title>
        <authorList>
            <consortium name="Lawrence Berkeley National Laboratory"/>
            <person name="Harder C.B."/>
            <person name="Miyauchi S."/>
            <person name="Viragh M."/>
            <person name="Kuo A."/>
            <person name="Thoen E."/>
            <person name="Andreopoulos B."/>
            <person name="Lu D."/>
            <person name="Skrede I."/>
            <person name="Drula E."/>
            <person name="Henrissat B."/>
            <person name="Morin E."/>
            <person name="Kohler A."/>
            <person name="Barry K."/>
            <person name="LaButti K."/>
            <person name="Morin E."/>
            <person name="Salamov A."/>
            <person name="Lipzen A."/>
            <person name="Mereny Z."/>
            <person name="Hegedus B."/>
            <person name="Baldrian P."/>
            <person name="Stursova M."/>
            <person name="Weitz H."/>
            <person name="Taylor A."/>
            <person name="Grigoriev I.V."/>
            <person name="Nagy L.G."/>
            <person name="Martin F."/>
            <person name="Kauserud H."/>
        </authorList>
    </citation>
    <scope>NUCLEOTIDE SEQUENCE</scope>
    <source>
        <strain evidence="1">CBHHK067</strain>
    </source>
</reference>
<keyword evidence="2" id="KW-1185">Reference proteome</keyword>
<sequence length="63" mass="6517">MLGMAQSLLAKSLGRVGDPTHAIPPCPLPTPAAFAAHTRLLSWFRPGAPFGVHRMALAGKAVG</sequence>
<evidence type="ECO:0000313" key="1">
    <source>
        <dbReference type="EMBL" id="KAJ7679616.1"/>
    </source>
</evidence>
<proteinExistence type="predicted"/>
<dbReference type="AlphaFoldDB" id="A0AAD7D8F5"/>